<name>A0A1I1VVJ5_9BACI</name>
<feature type="transmembrane region" description="Helical" evidence="1">
    <location>
        <begin position="392"/>
        <end position="409"/>
    </location>
</feature>
<feature type="transmembrane region" description="Helical" evidence="1">
    <location>
        <begin position="421"/>
        <end position="439"/>
    </location>
</feature>
<dbReference type="EMBL" id="FOMR01000005">
    <property type="protein sequence ID" value="SFD86904.1"/>
    <property type="molecule type" value="Genomic_DNA"/>
</dbReference>
<gene>
    <name evidence="2" type="ORF">SAMN05216238_10542</name>
</gene>
<sequence length="447" mass="50526">MIGMILVMNPTMNSPKINYWNILACLVFLAPFIFLILAKPNDWFGIILILLTIIFIFTQRVFIQKKATIIAILMVFFIKVLISLVNSNYFTIYGAGADSKGFFNNATLISQSGFDINLLNTGGTLYENILALMFNIVGVSQFNGEMLSIFVFIVAVSFLLKITERLYGSNNNYNTLLVYLFGLLPSMLIYTSIIMREPFQVLFFLMSVYYYMESQNNGTFSLKVSIKFLTAVFLLGLFHNGLLLFTFVLIGIYVFKLFRNQLRIKSVVIRLAISALILFLFIGLLDALGISTQASEALLSGDMTSYVDNYRDGGIALDARAQYGVELDTSNIFMVLGTLPLVFTNYMVAPFPWQVSSVIDIYAFMENIFRAILLYCSFRCLKRLENSKRKTLIGIMVLFIIVEVLWSLGTVNWGTAVRHHLIGYALVLVMGTPFLKAKLMNLGNSFR</sequence>
<feature type="transmembrane region" description="Helical" evidence="1">
    <location>
        <begin position="20"/>
        <end position="37"/>
    </location>
</feature>
<dbReference type="AlphaFoldDB" id="A0A1I1VVJ5"/>
<feature type="transmembrane region" description="Helical" evidence="1">
    <location>
        <begin position="146"/>
        <end position="164"/>
    </location>
</feature>
<organism evidence="2 3">
    <name type="scientific">Lentibacillus persicus</name>
    <dbReference type="NCBI Taxonomy" id="640948"/>
    <lineage>
        <taxon>Bacteria</taxon>
        <taxon>Bacillati</taxon>
        <taxon>Bacillota</taxon>
        <taxon>Bacilli</taxon>
        <taxon>Bacillales</taxon>
        <taxon>Bacillaceae</taxon>
        <taxon>Lentibacillus</taxon>
    </lineage>
</organism>
<accession>A0A1I1VVJ5</accession>
<evidence type="ECO:0008006" key="4">
    <source>
        <dbReference type="Google" id="ProtNLM"/>
    </source>
</evidence>
<feature type="transmembrane region" description="Helical" evidence="1">
    <location>
        <begin position="267"/>
        <end position="290"/>
    </location>
</feature>
<keyword evidence="1" id="KW-1133">Transmembrane helix</keyword>
<feature type="transmembrane region" description="Helical" evidence="1">
    <location>
        <begin position="69"/>
        <end position="90"/>
    </location>
</feature>
<dbReference type="Proteomes" id="UP000199474">
    <property type="component" value="Unassembled WGS sequence"/>
</dbReference>
<evidence type="ECO:0000313" key="2">
    <source>
        <dbReference type="EMBL" id="SFD86904.1"/>
    </source>
</evidence>
<keyword evidence="1" id="KW-0472">Membrane</keyword>
<protein>
    <recommendedName>
        <fullName evidence="4">Dolichyl-phosphate-mannose-protein mannosyltransferase</fullName>
    </recommendedName>
</protein>
<proteinExistence type="predicted"/>
<evidence type="ECO:0000313" key="3">
    <source>
        <dbReference type="Proteomes" id="UP000199474"/>
    </source>
</evidence>
<feature type="transmembrane region" description="Helical" evidence="1">
    <location>
        <begin position="43"/>
        <end position="62"/>
    </location>
</feature>
<evidence type="ECO:0000256" key="1">
    <source>
        <dbReference type="SAM" id="Phobius"/>
    </source>
</evidence>
<feature type="transmembrane region" description="Helical" evidence="1">
    <location>
        <begin position="176"/>
        <end position="195"/>
    </location>
</feature>
<keyword evidence="1" id="KW-0812">Transmembrane</keyword>
<dbReference type="OrthoDB" id="5787206at2"/>
<dbReference type="STRING" id="640948.SAMN05216238_10542"/>
<feature type="transmembrane region" description="Helical" evidence="1">
    <location>
        <begin position="228"/>
        <end position="255"/>
    </location>
</feature>
<reference evidence="3" key="1">
    <citation type="submission" date="2016-10" db="EMBL/GenBank/DDBJ databases">
        <authorList>
            <person name="Varghese N."/>
            <person name="Submissions S."/>
        </authorList>
    </citation>
    <scope>NUCLEOTIDE SEQUENCE [LARGE SCALE GENOMIC DNA]</scope>
    <source>
        <strain evidence="3">DSM 22530</strain>
    </source>
</reference>
<keyword evidence="3" id="KW-1185">Reference proteome</keyword>